<dbReference type="AlphaFoldDB" id="A0AAT9GKH9"/>
<dbReference type="CDD" id="cd07185">
    <property type="entry name" value="OmpA_C-like"/>
    <property type="match status" value="1"/>
</dbReference>
<sequence length="304" mass="34105">MRTNRFIVAFASSVLLFSCVSSKKFKDSEAKYTQLSGAYLEMQGKYRELQDEIKDLENQLAKSKGQNSELNTRKQALEDQIADLNKQIDFLKQNNTTVLNQLKDLSVVTGAQAESIKKSLENIGAKDLYIRDLQGSIARKDSLNMALVMNLKGAIGNLNDEDINIKVDKGVVYVDISDKLLFKSASYEVTDRAKEVLGKVAKVLNAQPEIEFIVEGHTDSLPIKTAAIQDNWDLSVRRATTVVRILQETYGIDPKRMTAAGRSQYIPLKDNGTAEGRAANRRTRIVIQPMLDQFFKLLETKPQQ</sequence>
<dbReference type="PANTHER" id="PTHR30329:SF21">
    <property type="entry name" value="LIPOPROTEIN YIAD-RELATED"/>
    <property type="match status" value="1"/>
</dbReference>
<evidence type="ECO:0000256" key="1">
    <source>
        <dbReference type="PROSITE-ProRule" id="PRU00473"/>
    </source>
</evidence>
<accession>A0AAT9GKH9</accession>
<dbReference type="EMBL" id="AP029612">
    <property type="protein sequence ID" value="BFG71099.1"/>
    <property type="molecule type" value="Genomic_DNA"/>
</dbReference>
<feature type="coiled-coil region" evidence="2">
    <location>
        <begin position="39"/>
        <end position="101"/>
    </location>
</feature>
<keyword evidence="1" id="KW-0472">Membrane</keyword>
<dbReference type="InterPro" id="IPR036737">
    <property type="entry name" value="OmpA-like_sf"/>
</dbReference>
<name>A0AAT9GKH9_9BACT</name>
<dbReference type="Pfam" id="PF00691">
    <property type="entry name" value="OmpA"/>
    <property type="match status" value="1"/>
</dbReference>
<dbReference type="SUPFAM" id="SSF103088">
    <property type="entry name" value="OmpA-like"/>
    <property type="match status" value="1"/>
</dbReference>
<gene>
    <name evidence="4" type="ORF">KACHI17_19800</name>
</gene>
<dbReference type="GO" id="GO:0016020">
    <property type="term" value="C:membrane"/>
    <property type="evidence" value="ECO:0007669"/>
    <property type="project" value="UniProtKB-UniRule"/>
</dbReference>
<proteinExistence type="predicted"/>
<reference evidence="4" key="1">
    <citation type="submission" date="2024-02" db="EMBL/GenBank/DDBJ databases">
        <title>Sediminibacterium planktonica sp. nov. and Sediminibacterium longus sp. nov., isolated from surface lake and river water.</title>
        <authorList>
            <person name="Watanabe K."/>
            <person name="Takemine S."/>
            <person name="Ishii Y."/>
            <person name="Ogata Y."/>
            <person name="Shindo C."/>
            <person name="Suda W."/>
        </authorList>
    </citation>
    <scope>NUCLEOTIDE SEQUENCE</scope>
    <source>
        <strain evidence="4">KACHI17</strain>
    </source>
</reference>
<dbReference type="Gene3D" id="3.30.1330.60">
    <property type="entry name" value="OmpA-like domain"/>
    <property type="match status" value="1"/>
</dbReference>
<organism evidence="4">
    <name type="scientific">Sediminibacterium sp. KACHI17</name>
    <dbReference type="NCBI Taxonomy" id="1751071"/>
    <lineage>
        <taxon>Bacteria</taxon>
        <taxon>Pseudomonadati</taxon>
        <taxon>Bacteroidota</taxon>
        <taxon>Chitinophagia</taxon>
        <taxon>Chitinophagales</taxon>
        <taxon>Chitinophagaceae</taxon>
        <taxon>Sediminibacterium</taxon>
    </lineage>
</organism>
<dbReference type="InterPro" id="IPR050330">
    <property type="entry name" value="Bact_OuterMem_StrucFunc"/>
</dbReference>
<dbReference type="PROSITE" id="PS51123">
    <property type="entry name" value="OMPA_2"/>
    <property type="match status" value="1"/>
</dbReference>
<dbReference type="Gene3D" id="1.20.5.340">
    <property type="match status" value="1"/>
</dbReference>
<evidence type="ECO:0000256" key="2">
    <source>
        <dbReference type="SAM" id="Coils"/>
    </source>
</evidence>
<dbReference type="InterPro" id="IPR006665">
    <property type="entry name" value="OmpA-like"/>
</dbReference>
<dbReference type="SUPFAM" id="SSF90257">
    <property type="entry name" value="Myosin rod fragments"/>
    <property type="match status" value="1"/>
</dbReference>
<dbReference type="RefSeq" id="WP_353548735.1">
    <property type="nucleotide sequence ID" value="NZ_AP029612.1"/>
</dbReference>
<dbReference type="PROSITE" id="PS51257">
    <property type="entry name" value="PROKAR_LIPOPROTEIN"/>
    <property type="match status" value="1"/>
</dbReference>
<feature type="domain" description="OmpA-like" evidence="3">
    <location>
        <begin position="169"/>
        <end position="291"/>
    </location>
</feature>
<evidence type="ECO:0000313" key="4">
    <source>
        <dbReference type="EMBL" id="BFG71099.1"/>
    </source>
</evidence>
<protein>
    <submittedName>
        <fullName evidence="4">OmpA family protein</fullName>
    </submittedName>
</protein>
<dbReference type="PANTHER" id="PTHR30329">
    <property type="entry name" value="STATOR ELEMENT OF FLAGELLAR MOTOR COMPLEX"/>
    <property type="match status" value="1"/>
</dbReference>
<keyword evidence="2" id="KW-0175">Coiled coil</keyword>
<evidence type="ECO:0000259" key="3">
    <source>
        <dbReference type="PROSITE" id="PS51123"/>
    </source>
</evidence>